<dbReference type="EnsemblPlants" id="TuG1812G0100003790.01.T01">
    <property type="protein sequence ID" value="TuG1812G0100003790.01.T01"/>
    <property type="gene ID" value="TuG1812G0100003790.01"/>
</dbReference>
<dbReference type="InterPro" id="IPR011993">
    <property type="entry name" value="PH-like_dom_sf"/>
</dbReference>
<reference evidence="2" key="3">
    <citation type="submission" date="2022-06" db="UniProtKB">
        <authorList>
            <consortium name="EnsemblPlants"/>
        </authorList>
    </citation>
    <scope>IDENTIFICATION</scope>
</reference>
<dbReference type="AlphaFoldDB" id="A0A8R7K2X5"/>
<dbReference type="InterPro" id="IPR000156">
    <property type="entry name" value="Ran_bind_dom"/>
</dbReference>
<dbReference type="Gene3D" id="2.30.29.30">
    <property type="entry name" value="Pleckstrin-homology domain (PH domain)/Phosphotyrosine-binding domain (PTB)"/>
    <property type="match status" value="1"/>
</dbReference>
<proteinExistence type="predicted"/>
<feature type="domain" description="RanBD1" evidence="1">
    <location>
        <begin position="39"/>
        <end position="77"/>
    </location>
</feature>
<evidence type="ECO:0000259" key="1">
    <source>
        <dbReference type="Pfam" id="PF00638"/>
    </source>
</evidence>
<keyword evidence="3" id="KW-1185">Reference proteome</keyword>
<organism evidence="2 3">
    <name type="scientific">Triticum urartu</name>
    <name type="common">Red wild einkorn</name>
    <name type="synonym">Crithodium urartu</name>
    <dbReference type="NCBI Taxonomy" id="4572"/>
    <lineage>
        <taxon>Eukaryota</taxon>
        <taxon>Viridiplantae</taxon>
        <taxon>Streptophyta</taxon>
        <taxon>Embryophyta</taxon>
        <taxon>Tracheophyta</taxon>
        <taxon>Spermatophyta</taxon>
        <taxon>Magnoliopsida</taxon>
        <taxon>Liliopsida</taxon>
        <taxon>Poales</taxon>
        <taxon>Poaceae</taxon>
        <taxon>BOP clade</taxon>
        <taxon>Pooideae</taxon>
        <taxon>Triticodae</taxon>
        <taxon>Triticeae</taxon>
        <taxon>Triticinae</taxon>
        <taxon>Triticum</taxon>
    </lineage>
</organism>
<protein>
    <recommendedName>
        <fullName evidence="1">RanBD1 domain-containing protein</fullName>
    </recommendedName>
</protein>
<evidence type="ECO:0000313" key="2">
    <source>
        <dbReference type="EnsemblPlants" id="TuG1812G0100003790.01.T01"/>
    </source>
</evidence>
<reference evidence="3" key="1">
    <citation type="journal article" date="2013" name="Nature">
        <title>Draft genome of the wheat A-genome progenitor Triticum urartu.</title>
        <authorList>
            <person name="Ling H.Q."/>
            <person name="Zhao S."/>
            <person name="Liu D."/>
            <person name="Wang J."/>
            <person name="Sun H."/>
            <person name="Zhang C."/>
            <person name="Fan H."/>
            <person name="Li D."/>
            <person name="Dong L."/>
            <person name="Tao Y."/>
            <person name="Gao C."/>
            <person name="Wu H."/>
            <person name="Li Y."/>
            <person name="Cui Y."/>
            <person name="Guo X."/>
            <person name="Zheng S."/>
            <person name="Wang B."/>
            <person name="Yu K."/>
            <person name="Liang Q."/>
            <person name="Yang W."/>
            <person name="Lou X."/>
            <person name="Chen J."/>
            <person name="Feng M."/>
            <person name="Jian J."/>
            <person name="Zhang X."/>
            <person name="Luo G."/>
            <person name="Jiang Y."/>
            <person name="Liu J."/>
            <person name="Wang Z."/>
            <person name="Sha Y."/>
            <person name="Zhang B."/>
            <person name="Wu H."/>
            <person name="Tang D."/>
            <person name="Shen Q."/>
            <person name="Xue P."/>
            <person name="Zou S."/>
            <person name="Wang X."/>
            <person name="Liu X."/>
            <person name="Wang F."/>
            <person name="Yang Y."/>
            <person name="An X."/>
            <person name="Dong Z."/>
            <person name="Zhang K."/>
            <person name="Zhang X."/>
            <person name="Luo M.C."/>
            <person name="Dvorak J."/>
            <person name="Tong Y."/>
            <person name="Wang J."/>
            <person name="Yang H."/>
            <person name="Li Z."/>
            <person name="Wang D."/>
            <person name="Zhang A."/>
            <person name="Wang J."/>
        </authorList>
    </citation>
    <scope>NUCLEOTIDE SEQUENCE</scope>
    <source>
        <strain evidence="3">cv. G1812</strain>
    </source>
</reference>
<dbReference type="Gramene" id="TuG1812G0100003790.01.T01">
    <property type="protein sequence ID" value="TuG1812G0100003790.01.T01"/>
    <property type="gene ID" value="TuG1812G0100003790.01"/>
</dbReference>
<name>A0A8R7K2X5_TRIUA</name>
<accession>A0A8R7K2X5</accession>
<evidence type="ECO:0000313" key="3">
    <source>
        <dbReference type="Proteomes" id="UP000015106"/>
    </source>
</evidence>
<dbReference type="Pfam" id="PF00638">
    <property type="entry name" value="Ran_BP1"/>
    <property type="match status" value="1"/>
</dbReference>
<reference evidence="2" key="2">
    <citation type="submission" date="2018-03" db="EMBL/GenBank/DDBJ databases">
        <title>The Triticum urartu genome reveals the dynamic nature of wheat genome evolution.</title>
        <authorList>
            <person name="Ling H."/>
            <person name="Ma B."/>
            <person name="Shi X."/>
            <person name="Liu H."/>
            <person name="Dong L."/>
            <person name="Sun H."/>
            <person name="Cao Y."/>
            <person name="Gao Q."/>
            <person name="Zheng S."/>
            <person name="Li Y."/>
            <person name="Yu Y."/>
            <person name="Du H."/>
            <person name="Qi M."/>
            <person name="Li Y."/>
            <person name="Yu H."/>
            <person name="Cui Y."/>
            <person name="Wang N."/>
            <person name="Chen C."/>
            <person name="Wu H."/>
            <person name="Zhao Y."/>
            <person name="Zhang J."/>
            <person name="Li Y."/>
            <person name="Zhou W."/>
            <person name="Zhang B."/>
            <person name="Hu W."/>
            <person name="Eijk M."/>
            <person name="Tang J."/>
            <person name="Witsenboer H."/>
            <person name="Zhao S."/>
            <person name="Li Z."/>
            <person name="Zhang A."/>
            <person name="Wang D."/>
            <person name="Liang C."/>
        </authorList>
    </citation>
    <scope>NUCLEOTIDE SEQUENCE [LARGE SCALE GENOMIC DNA]</scope>
    <source>
        <strain evidence="2">cv. G1812</strain>
    </source>
</reference>
<dbReference type="Proteomes" id="UP000015106">
    <property type="component" value="Chromosome 1"/>
</dbReference>
<sequence>MSVDMHRSCVDLSVVACGGSLSDASTAGVVTRLLLVSIRKRGCTTVKMLNPMETAKFRLIMKQAKALKICNNHLLHTKKRQPAATWFGHAVNCLS</sequence>